<dbReference type="EMBL" id="BOMB01000017">
    <property type="protein sequence ID" value="GID12307.1"/>
    <property type="molecule type" value="Genomic_DNA"/>
</dbReference>
<accession>A0A8J3NCY8</accession>
<feature type="compositionally biased region" description="Basic residues" evidence="1">
    <location>
        <begin position="68"/>
        <end position="79"/>
    </location>
</feature>
<name>A0A8J3NCY8_9ACTN</name>
<gene>
    <name evidence="2" type="ORF">Aru02nite_31960</name>
</gene>
<feature type="compositionally biased region" description="Basic and acidic residues" evidence="1">
    <location>
        <begin position="39"/>
        <end position="52"/>
    </location>
</feature>
<feature type="region of interest" description="Disordered" evidence="1">
    <location>
        <begin position="1"/>
        <end position="79"/>
    </location>
</feature>
<keyword evidence="3" id="KW-1185">Reference proteome</keyword>
<reference evidence="2" key="1">
    <citation type="submission" date="2021-01" db="EMBL/GenBank/DDBJ databases">
        <title>Whole genome shotgun sequence of Actinocatenispora rupis NBRC 107355.</title>
        <authorList>
            <person name="Komaki H."/>
            <person name="Tamura T."/>
        </authorList>
    </citation>
    <scope>NUCLEOTIDE SEQUENCE</scope>
    <source>
        <strain evidence="2">NBRC 107355</strain>
    </source>
</reference>
<dbReference type="AlphaFoldDB" id="A0A8J3NCY8"/>
<protein>
    <submittedName>
        <fullName evidence="2">Uncharacterized protein</fullName>
    </submittedName>
</protein>
<sequence>MDVHRPFRYAGPDRTRSPRGAETLAATPVSREPLKVAAPKRDRQARYEEEAKAAGGLTDAGKPEAKTEKKRCRRSTGRG</sequence>
<evidence type="ECO:0000313" key="2">
    <source>
        <dbReference type="EMBL" id="GID12307.1"/>
    </source>
</evidence>
<comment type="caution">
    <text evidence="2">The sequence shown here is derived from an EMBL/GenBank/DDBJ whole genome shotgun (WGS) entry which is preliminary data.</text>
</comment>
<evidence type="ECO:0000313" key="3">
    <source>
        <dbReference type="Proteomes" id="UP000612808"/>
    </source>
</evidence>
<evidence type="ECO:0000256" key="1">
    <source>
        <dbReference type="SAM" id="MobiDB-lite"/>
    </source>
</evidence>
<feature type="compositionally biased region" description="Basic and acidic residues" evidence="1">
    <location>
        <begin position="1"/>
        <end position="16"/>
    </location>
</feature>
<proteinExistence type="predicted"/>
<dbReference type="Proteomes" id="UP000612808">
    <property type="component" value="Unassembled WGS sequence"/>
</dbReference>
<organism evidence="2 3">
    <name type="scientific">Actinocatenispora rupis</name>
    <dbReference type="NCBI Taxonomy" id="519421"/>
    <lineage>
        <taxon>Bacteria</taxon>
        <taxon>Bacillati</taxon>
        <taxon>Actinomycetota</taxon>
        <taxon>Actinomycetes</taxon>
        <taxon>Micromonosporales</taxon>
        <taxon>Micromonosporaceae</taxon>
        <taxon>Actinocatenispora</taxon>
    </lineage>
</organism>